<dbReference type="AlphaFoldDB" id="A0A3S1A1J2"/>
<dbReference type="InterPro" id="IPR003594">
    <property type="entry name" value="HATPase_dom"/>
</dbReference>
<evidence type="ECO:0000256" key="8">
    <source>
        <dbReference type="ARBA" id="ARBA00023293"/>
    </source>
</evidence>
<dbReference type="GO" id="GO:0005524">
    <property type="term" value="F:ATP binding"/>
    <property type="evidence" value="ECO:0007669"/>
    <property type="project" value="UniProtKB-KW"/>
</dbReference>
<dbReference type="STRING" id="211165.GCA_000317285_04801"/>
<keyword evidence="5" id="KW-0418">Kinase</keyword>
<evidence type="ECO:0000256" key="1">
    <source>
        <dbReference type="ARBA" id="ARBA00000085"/>
    </source>
</evidence>
<dbReference type="InterPro" id="IPR011645">
    <property type="entry name" value="HNOB_dom_associated"/>
</dbReference>
<dbReference type="Gene3D" id="3.30.565.10">
    <property type="entry name" value="Histidine kinase-like ATPase, C-terminal domain"/>
    <property type="match status" value="1"/>
</dbReference>
<organism evidence="11 12">
    <name type="scientific">Chlorogloeopsis fritschii PCC 6912</name>
    <dbReference type="NCBI Taxonomy" id="211165"/>
    <lineage>
        <taxon>Bacteria</taxon>
        <taxon>Bacillati</taxon>
        <taxon>Cyanobacteriota</taxon>
        <taxon>Cyanophyceae</taxon>
        <taxon>Nostocales</taxon>
        <taxon>Chlorogloeopsidaceae</taxon>
        <taxon>Chlorogloeopsis</taxon>
    </lineage>
</organism>
<dbReference type="InterPro" id="IPR005467">
    <property type="entry name" value="His_kinase_dom"/>
</dbReference>
<keyword evidence="12" id="KW-1185">Reference proteome</keyword>
<dbReference type="Gene3D" id="3.30.450.260">
    <property type="entry name" value="Haem NO binding associated domain"/>
    <property type="match status" value="1"/>
</dbReference>
<dbReference type="SUPFAM" id="SSF47384">
    <property type="entry name" value="Homodimeric domain of signal transducing histidine kinase"/>
    <property type="match status" value="1"/>
</dbReference>
<protein>
    <recommendedName>
        <fullName evidence="10">Histidine kinase domain-containing protein</fullName>
    </recommendedName>
</protein>
<dbReference type="GO" id="GO:0000155">
    <property type="term" value="F:phosphorelay sensor kinase activity"/>
    <property type="evidence" value="ECO:0007669"/>
    <property type="project" value="InterPro"/>
</dbReference>
<dbReference type="SMART" id="SM00388">
    <property type="entry name" value="HisKA"/>
    <property type="match status" value="1"/>
</dbReference>
<dbReference type="PANTHER" id="PTHR43065:SF10">
    <property type="entry name" value="PEROXIDE STRESS-ACTIVATED HISTIDINE KINASE MAK3"/>
    <property type="match status" value="1"/>
</dbReference>
<dbReference type="InterPro" id="IPR042463">
    <property type="entry name" value="HNOB_dom_associated_sf"/>
</dbReference>
<proteinExistence type="predicted"/>
<evidence type="ECO:0000256" key="5">
    <source>
        <dbReference type="ARBA" id="ARBA00022777"/>
    </source>
</evidence>
<keyword evidence="2" id="KW-0597">Phosphoprotein</keyword>
<evidence type="ECO:0000313" key="11">
    <source>
        <dbReference type="EMBL" id="RUR83424.1"/>
    </source>
</evidence>
<keyword evidence="9" id="KW-0175">Coiled coil</keyword>
<evidence type="ECO:0000256" key="7">
    <source>
        <dbReference type="ARBA" id="ARBA00023012"/>
    </source>
</evidence>
<evidence type="ECO:0000313" key="12">
    <source>
        <dbReference type="Proteomes" id="UP000268857"/>
    </source>
</evidence>
<dbReference type="GO" id="GO:0004383">
    <property type="term" value="F:guanylate cyclase activity"/>
    <property type="evidence" value="ECO:0007669"/>
    <property type="project" value="InterPro"/>
</dbReference>
<accession>A0A3S1A1J2</accession>
<dbReference type="Proteomes" id="UP000268857">
    <property type="component" value="Unassembled WGS sequence"/>
</dbReference>
<feature type="domain" description="Histidine kinase" evidence="10">
    <location>
        <begin position="210"/>
        <end position="468"/>
    </location>
</feature>
<sequence>MILTQLSLSFDSFAKAFPFHFVINRDLEIVQIGTVLQRICPEEIIGKSLEQYFQINRPNIPIDFDVFIKQSRALFIVEFLHNGMQLKGQMVYQVEQDVVFFLGSPWITDTNSLAPFGLKLKDFAIHDPIVDFIFLLQAKNTALADTEKLTAELTQQQVELKSALQIKENLAKIAKSQAERLQKSLMELQDAQAQLVQAEKMSSLGQMVAGIAHEINNPINFIYGNINYVEEYAQDLLNLVKLYQKYNYNQITEIQDYIKNIDLEYLTDDLPQIINSIKIGAERITEIVLSLRNFSRLDEAEMKRVNIHEGIDSTLLLLQHRLKAQSNRSSIEIVKTYGNLPLVECYPGQLNQVFMNIISNAIDALDSHNSQKSTEESQANQRKISIATELLESNFVLIRIADNGSGIPESIKSQIFDPFFTTKPVGKGTGLGLSISYKIVVGKHKGQLSCVSQPDQGTEFWIKIPLSVDSQTGNNLESLTYVMQES</sequence>
<dbReference type="RefSeq" id="WP_016874641.1">
    <property type="nucleotide sequence ID" value="NZ_AJLN01000116.1"/>
</dbReference>
<evidence type="ECO:0000256" key="6">
    <source>
        <dbReference type="ARBA" id="ARBA00022840"/>
    </source>
</evidence>
<evidence type="ECO:0000256" key="3">
    <source>
        <dbReference type="ARBA" id="ARBA00022679"/>
    </source>
</evidence>
<evidence type="ECO:0000259" key="10">
    <source>
        <dbReference type="PROSITE" id="PS50109"/>
    </source>
</evidence>
<keyword evidence="8" id="KW-0141">cGMP biosynthesis</keyword>
<comment type="caution">
    <text evidence="11">The sequence shown here is derived from an EMBL/GenBank/DDBJ whole genome shotgun (WGS) entry which is preliminary data.</text>
</comment>
<evidence type="ECO:0000256" key="4">
    <source>
        <dbReference type="ARBA" id="ARBA00022741"/>
    </source>
</evidence>
<dbReference type="Pfam" id="PF00512">
    <property type="entry name" value="HisKA"/>
    <property type="match status" value="1"/>
</dbReference>
<gene>
    <name evidence="11" type="ORF">PCC6912_22570</name>
</gene>
<dbReference type="Gene3D" id="1.10.287.130">
    <property type="match status" value="1"/>
</dbReference>
<dbReference type="CDD" id="cd00082">
    <property type="entry name" value="HisKA"/>
    <property type="match status" value="1"/>
</dbReference>
<dbReference type="PROSITE" id="PS50109">
    <property type="entry name" value="HIS_KIN"/>
    <property type="match status" value="1"/>
</dbReference>
<feature type="coiled-coil region" evidence="9">
    <location>
        <begin position="164"/>
        <end position="201"/>
    </location>
</feature>
<keyword evidence="6" id="KW-0067">ATP-binding</keyword>
<dbReference type="PANTHER" id="PTHR43065">
    <property type="entry name" value="SENSOR HISTIDINE KINASE"/>
    <property type="match status" value="1"/>
</dbReference>
<keyword evidence="7" id="KW-0902">Two-component regulatory system</keyword>
<evidence type="ECO:0000256" key="2">
    <source>
        <dbReference type="ARBA" id="ARBA00022553"/>
    </source>
</evidence>
<reference evidence="11 12" key="1">
    <citation type="journal article" date="2019" name="Genome Biol. Evol.">
        <title>Day and night: Metabolic profiles and evolutionary relationships of six axenic non-marine cyanobacteria.</title>
        <authorList>
            <person name="Will S.E."/>
            <person name="Henke P."/>
            <person name="Boedeker C."/>
            <person name="Huang S."/>
            <person name="Brinkmann H."/>
            <person name="Rohde M."/>
            <person name="Jarek M."/>
            <person name="Friedl T."/>
            <person name="Seufert S."/>
            <person name="Schumacher M."/>
            <person name="Overmann J."/>
            <person name="Neumann-Schaal M."/>
            <person name="Petersen J."/>
        </authorList>
    </citation>
    <scope>NUCLEOTIDE SEQUENCE [LARGE SCALE GENOMIC DNA]</scope>
    <source>
        <strain evidence="11 12">PCC 6912</strain>
    </source>
</reference>
<dbReference type="OrthoDB" id="9773246at2"/>
<dbReference type="InterPro" id="IPR004358">
    <property type="entry name" value="Sig_transdc_His_kin-like_C"/>
</dbReference>
<keyword evidence="4" id="KW-0547">Nucleotide-binding</keyword>
<dbReference type="Pfam" id="PF07701">
    <property type="entry name" value="HNOBA"/>
    <property type="match status" value="2"/>
</dbReference>
<keyword evidence="3" id="KW-0808">Transferase</keyword>
<dbReference type="SMART" id="SM00387">
    <property type="entry name" value="HATPase_c"/>
    <property type="match status" value="1"/>
</dbReference>
<comment type="catalytic activity">
    <reaction evidence="1">
        <text>ATP + protein L-histidine = ADP + protein N-phospho-L-histidine.</text>
        <dbReference type="EC" id="2.7.13.3"/>
    </reaction>
</comment>
<dbReference type="InterPro" id="IPR036097">
    <property type="entry name" value="HisK_dim/P_sf"/>
</dbReference>
<dbReference type="InterPro" id="IPR003661">
    <property type="entry name" value="HisK_dim/P_dom"/>
</dbReference>
<dbReference type="SUPFAM" id="SSF55874">
    <property type="entry name" value="ATPase domain of HSP90 chaperone/DNA topoisomerase II/histidine kinase"/>
    <property type="match status" value="1"/>
</dbReference>
<name>A0A3S1A1J2_CHLFR</name>
<dbReference type="Pfam" id="PF02518">
    <property type="entry name" value="HATPase_c"/>
    <property type="match status" value="1"/>
</dbReference>
<dbReference type="EMBL" id="RSCJ01000007">
    <property type="protein sequence ID" value="RUR83424.1"/>
    <property type="molecule type" value="Genomic_DNA"/>
</dbReference>
<dbReference type="PRINTS" id="PR00344">
    <property type="entry name" value="BCTRLSENSOR"/>
</dbReference>
<dbReference type="InterPro" id="IPR036890">
    <property type="entry name" value="HATPase_C_sf"/>
</dbReference>
<evidence type="ECO:0000256" key="9">
    <source>
        <dbReference type="SAM" id="Coils"/>
    </source>
</evidence>